<reference evidence="1 2" key="1">
    <citation type="submission" date="2018-01" db="EMBL/GenBank/DDBJ databases">
        <authorList>
            <person name="Clerissi C."/>
        </authorList>
    </citation>
    <scope>NUCLEOTIDE SEQUENCE [LARGE SCALE GENOMIC DNA]</scope>
    <source>
        <strain evidence="1">Cupriavidus taiwanensis STM 3521</strain>
    </source>
</reference>
<gene>
    <name evidence="1" type="ORF">CBM2589_B230100</name>
</gene>
<dbReference type="AlphaFoldDB" id="A0A975X000"/>
<organism evidence="1 2">
    <name type="scientific">Cupriavidus taiwanensis</name>
    <dbReference type="NCBI Taxonomy" id="164546"/>
    <lineage>
        <taxon>Bacteria</taxon>
        <taxon>Pseudomonadati</taxon>
        <taxon>Pseudomonadota</taxon>
        <taxon>Betaproteobacteria</taxon>
        <taxon>Burkholderiales</taxon>
        <taxon>Burkholderiaceae</taxon>
        <taxon>Cupriavidus</taxon>
    </lineage>
</organism>
<dbReference type="Proteomes" id="UP000256297">
    <property type="component" value="Chromosome CBM2589_b"/>
</dbReference>
<evidence type="ECO:0000313" key="2">
    <source>
        <dbReference type="Proteomes" id="UP000256297"/>
    </source>
</evidence>
<accession>A0A975X000</accession>
<sequence length="32" mass="3601">MLVDLLPNRLSIASKKNAIGQPLNKNYFVSKK</sequence>
<evidence type="ECO:0000313" key="1">
    <source>
        <dbReference type="EMBL" id="SOY50702.1"/>
    </source>
</evidence>
<comment type="caution">
    <text evidence="1">The sequence shown here is derived from an EMBL/GenBank/DDBJ whole genome shotgun (WGS) entry which is preliminary data.</text>
</comment>
<name>A0A975X000_9BURK</name>
<protein>
    <submittedName>
        <fullName evidence="1">Uncharacterized protein</fullName>
    </submittedName>
</protein>
<dbReference type="EMBL" id="OFSP01000016">
    <property type="protein sequence ID" value="SOY50702.1"/>
    <property type="molecule type" value="Genomic_DNA"/>
</dbReference>
<proteinExistence type="predicted"/>